<name>A0A0B7AXU8_9EUPU</name>
<proteinExistence type="predicted"/>
<dbReference type="EMBL" id="HACG01038959">
    <property type="protein sequence ID" value="CEK85824.1"/>
    <property type="molecule type" value="Transcribed_RNA"/>
</dbReference>
<protein>
    <submittedName>
        <fullName evidence="1">Uncharacterized protein</fullName>
    </submittedName>
</protein>
<gene>
    <name evidence="1" type="primary">ORF150439</name>
</gene>
<accession>A0A0B7AXU8</accession>
<reference evidence="1" key="1">
    <citation type="submission" date="2014-12" db="EMBL/GenBank/DDBJ databases">
        <title>Insight into the proteome of Arion vulgaris.</title>
        <authorList>
            <person name="Aradska J."/>
            <person name="Bulat T."/>
            <person name="Smidak R."/>
            <person name="Sarate P."/>
            <person name="Gangsoo J."/>
            <person name="Sialana F."/>
            <person name="Bilban M."/>
            <person name="Lubec G."/>
        </authorList>
    </citation>
    <scope>NUCLEOTIDE SEQUENCE</scope>
    <source>
        <tissue evidence="1">Skin</tissue>
    </source>
</reference>
<dbReference type="AlphaFoldDB" id="A0A0B7AXU8"/>
<sequence>MNSGEMIKSEKCLVDHLHQLLYKRKDGDMYDILWEEMIKESQGRHCMRKVVYERKYPEMSVTQRSELNSIEEIKRVAKDSSMEKLLPGPM</sequence>
<organism evidence="1">
    <name type="scientific">Arion vulgaris</name>
    <dbReference type="NCBI Taxonomy" id="1028688"/>
    <lineage>
        <taxon>Eukaryota</taxon>
        <taxon>Metazoa</taxon>
        <taxon>Spiralia</taxon>
        <taxon>Lophotrochozoa</taxon>
        <taxon>Mollusca</taxon>
        <taxon>Gastropoda</taxon>
        <taxon>Heterobranchia</taxon>
        <taxon>Euthyneura</taxon>
        <taxon>Panpulmonata</taxon>
        <taxon>Eupulmonata</taxon>
        <taxon>Stylommatophora</taxon>
        <taxon>Helicina</taxon>
        <taxon>Arionoidea</taxon>
        <taxon>Arionidae</taxon>
        <taxon>Arion</taxon>
    </lineage>
</organism>
<evidence type="ECO:0000313" key="1">
    <source>
        <dbReference type="EMBL" id="CEK85824.1"/>
    </source>
</evidence>